<organism evidence="2">
    <name type="scientific">Klosneuvirus KNV1</name>
    <dbReference type="NCBI Taxonomy" id="1977640"/>
    <lineage>
        <taxon>Viruses</taxon>
        <taxon>Varidnaviria</taxon>
        <taxon>Bamfordvirae</taxon>
        <taxon>Nucleocytoviricota</taxon>
        <taxon>Megaviricetes</taxon>
        <taxon>Imitervirales</taxon>
        <taxon>Mimiviridae</taxon>
        <taxon>Klosneuvirinae</taxon>
        <taxon>Klosneuvirus</taxon>
    </lineage>
</organism>
<dbReference type="EMBL" id="KY684110">
    <property type="protein sequence ID" value="ARF11940.1"/>
    <property type="molecule type" value="Genomic_DNA"/>
</dbReference>
<feature type="compositionally biased region" description="Acidic residues" evidence="1">
    <location>
        <begin position="68"/>
        <end position="96"/>
    </location>
</feature>
<feature type="region of interest" description="Disordered" evidence="1">
    <location>
        <begin position="54"/>
        <end position="131"/>
    </location>
</feature>
<dbReference type="Pfam" id="PF07432">
    <property type="entry name" value="Hc1"/>
    <property type="match status" value="1"/>
</dbReference>
<name>A0A1V0SJN2_9VIRU</name>
<gene>
    <name evidence="2" type="ORF">Klosneuvirus_3_75</name>
</gene>
<evidence type="ECO:0000256" key="1">
    <source>
        <dbReference type="SAM" id="MobiDB-lite"/>
    </source>
</evidence>
<proteinExistence type="predicted"/>
<accession>A0A1V0SJN2</accession>
<feature type="compositionally biased region" description="Basic and acidic residues" evidence="1">
    <location>
        <begin position="97"/>
        <end position="118"/>
    </location>
</feature>
<protein>
    <submittedName>
        <fullName evidence="2">Uncharacterized protein</fullName>
    </submittedName>
</protein>
<dbReference type="InterPro" id="IPR010886">
    <property type="entry name" value="Hc1"/>
</dbReference>
<evidence type="ECO:0000313" key="2">
    <source>
        <dbReference type="EMBL" id="ARF11940.1"/>
    </source>
</evidence>
<feature type="compositionally biased region" description="Low complexity" evidence="1">
    <location>
        <begin position="121"/>
        <end position="131"/>
    </location>
</feature>
<reference evidence="2" key="1">
    <citation type="journal article" date="2017" name="Science">
        <title>Giant viruses with an expanded complement of translation system components.</title>
        <authorList>
            <person name="Schulz F."/>
            <person name="Yutin N."/>
            <person name="Ivanova N.N."/>
            <person name="Ortega D.R."/>
            <person name="Lee T.K."/>
            <person name="Vierheilig J."/>
            <person name="Daims H."/>
            <person name="Horn M."/>
            <person name="Wagner M."/>
            <person name="Jensen G.J."/>
            <person name="Kyrpides N.C."/>
            <person name="Koonin E.V."/>
            <person name="Woyke T."/>
        </authorList>
    </citation>
    <scope>NUCLEOTIDE SEQUENCE</scope>
    <source>
        <strain evidence="2">KNV1</strain>
    </source>
</reference>
<sequence length="131" mass="14289">MDKLTELQELVKSAQGHGDSLYNKKVKKYATELRKDLQAIAVLCKEQRAAVLEFQKSMPAKVKKAGEATEDDDPADDAEDADDDAEDADDGDDEPVEEVKEVKSAKKPAKKEAEKAPEPAKPAAKAPPKKK</sequence>